<dbReference type="KEGG" id="ssai:N0B31_13685"/>
<dbReference type="Gene3D" id="3.40.390.10">
    <property type="entry name" value="Collagenase (Catalytic Domain)"/>
    <property type="match status" value="1"/>
</dbReference>
<evidence type="ECO:0000256" key="1">
    <source>
        <dbReference type="SAM" id="MobiDB-lite"/>
    </source>
</evidence>
<feature type="region of interest" description="Disordered" evidence="1">
    <location>
        <begin position="27"/>
        <end position="59"/>
    </location>
</feature>
<keyword evidence="3" id="KW-1185">Reference proteome</keyword>
<gene>
    <name evidence="2" type="ORF">N0B31_13685</name>
</gene>
<dbReference type="EMBL" id="CP104003">
    <property type="protein sequence ID" value="UWM53189.1"/>
    <property type="molecule type" value="Genomic_DNA"/>
</dbReference>
<evidence type="ECO:0000313" key="2">
    <source>
        <dbReference type="EMBL" id="UWM53189.1"/>
    </source>
</evidence>
<dbReference type="GeneID" id="74943493"/>
<accession>A0A9E7R026</accession>
<dbReference type="Proteomes" id="UP001057580">
    <property type="component" value="Chromosome"/>
</dbReference>
<dbReference type="AlphaFoldDB" id="A0A9E7R026"/>
<dbReference type="PROSITE" id="PS51257">
    <property type="entry name" value="PROKAR_LIPOPROTEIN"/>
    <property type="match status" value="1"/>
</dbReference>
<proteinExistence type="predicted"/>
<dbReference type="GO" id="GO:0008237">
    <property type="term" value="F:metallopeptidase activity"/>
    <property type="evidence" value="ECO:0007669"/>
    <property type="project" value="InterPro"/>
</dbReference>
<dbReference type="RefSeq" id="WP_260592184.1">
    <property type="nucleotide sequence ID" value="NZ_CP104003.1"/>
</dbReference>
<dbReference type="SUPFAM" id="SSF55486">
    <property type="entry name" value="Metalloproteases ('zincins'), catalytic domain"/>
    <property type="match status" value="1"/>
</dbReference>
<dbReference type="InterPro" id="IPR024079">
    <property type="entry name" value="MetalloPept_cat_dom_sf"/>
</dbReference>
<sequence>MRRLAPVVLCATLVVLAGCSTGLPGGPTGLAGTPGDDTDPVSTPTPRPTLAPGESPFPDRPLVVSVSNEVNQSRDFEPLVAETLAYWEANAEQYAGYEVDYRLDPDATDPDFSVRFVAGIDECGSERGHPAGCAPVVEKRGQFDPPHDVRIQGGFSDASTLAVLKHEFGHTLGLRHDDAPAEVMRAESVLTTLPRTDAVNESYAWNGSELSVYVDLGATPQRDRDELNRQVDETLAYFERGAGETVADDVSFVRTQNRTAADVVIQVGGETPCERDRGSCRYVGGLDPDGDGRLETFERLEVYVLGLEPEAVGWHVGRHVGYGLSLNTEDEYPEPLQTDASFGERRSDWWESG</sequence>
<feature type="compositionally biased region" description="Basic and acidic residues" evidence="1">
    <location>
        <begin position="342"/>
        <end position="353"/>
    </location>
</feature>
<feature type="region of interest" description="Disordered" evidence="1">
    <location>
        <begin position="328"/>
        <end position="353"/>
    </location>
</feature>
<evidence type="ECO:0000313" key="3">
    <source>
        <dbReference type="Proteomes" id="UP001057580"/>
    </source>
</evidence>
<reference evidence="2" key="1">
    <citation type="submission" date="2022-09" db="EMBL/GenBank/DDBJ databases">
        <title>Diverse halophilic archaea isolated from saline environments.</title>
        <authorList>
            <person name="Cui H.-L."/>
        </authorList>
    </citation>
    <scope>NUCLEOTIDE SEQUENCE</scope>
    <source>
        <strain evidence="2">ZS-35-S2</strain>
    </source>
</reference>
<protein>
    <submittedName>
        <fullName evidence="2">Matrixin</fullName>
    </submittedName>
</protein>
<organism evidence="2 3">
    <name type="scientific">Salinirubellus salinus</name>
    <dbReference type="NCBI Taxonomy" id="1364945"/>
    <lineage>
        <taxon>Archaea</taxon>
        <taxon>Methanobacteriati</taxon>
        <taxon>Methanobacteriota</taxon>
        <taxon>Stenosarchaea group</taxon>
        <taxon>Halobacteria</taxon>
        <taxon>Halobacteriales</taxon>
        <taxon>Natronomonadaceae</taxon>
        <taxon>Salinirubellus</taxon>
    </lineage>
</organism>
<name>A0A9E7R026_9EURY</name>